<gene>
    <name evidence="1" type="ORF">KIN20_003926</name>
</gene>
<evidence type="ECO:0000313" key="1">
    <source>
        <dbReference type="EMBL" id="KAJ1348593.1"/>
    </source>
</evidence>
<sequence>MLLRKAANRSLMTDDLTCGGNSLHEWRLREQLQEAFKYVGSADHAEKGHLGKYDIKKILQMGLVGNLMRSLLACIMTYKPYYV</sequence>
<dbReference type="AlphaFoldDB" id="A0AAD5M0Z7"/>
<proteinExistence type="predicted"/>
<protein>
    <submittedName>
        <fullName evidence="1">Uncharacterized protein</fullName>
    </submittedName>
</protein>
<accession>A0AAD5M0Z7</accession>
<organism evidence="1 2">
    <name type="scientific">Parelaphostrongylus tenuis</name>
    <name type="common">Meningeal worm</name>
    <dbReference type="NCBI Taxonomy" id="148309"/>
    <lineage>
        <taxon>Eukaryota</taxon>
        <taxon>Metazoa</taxon>
        <taxon>Ecdysozoa</taxon>
        <taxon>Nematoda</taxon>
        <taxon>Chromadorea</taxon>
        <taxon>Rhabditida</taxon>
        <taxon>Rhabditina</taxon>
        <taxon>Rhabditomorpha</taxon>
        <taxon>Strongyloidea</taxon>
        <taxon>Metastrongylidae</taxon>
        <taxon>Parelaphostrongylus</taxon>
    </lineage>
</organism>
<comment type="caution">
    <text evidence="1">The sequence shown here is derived from an EMBL/GenBank/DDBJ whole genome shotgun (WGS) entry which is preliminary data.</text>
</comment>
<keyword evidence="2" id="KW-1185">Reference proteome</keyword>
<dbReference type="EMBL" id="JAHQIW010000524">
    <property type="protein sequence ID" value="KAJ1348593.1"/>
    <property type="molecule type" value="Genomic_DNA"/>
</dbReference>
<dbReference type="Proteomes" id="UP001196413">
    <property type="component" value="Unassembled WGS sequence"/>
</dbReference>
<reference evidence="1" key="1">
    <citation type="submission" date="2021-06" db="EMBL/GenBank/DDBJ databases">
        <title>Parelaphostrongylus tenuis whole genome reference sequence.</title>
        <authorList>
            <person name="Garwood T.J."/>
            <person name="Larsen P.A."/>
            <person name="Fountain-Jones N.M."/>
            <person name="Garbe J.R."/>
            <person name="Macchietto M.G."/>
            <person name="Kania S.A."/>
            <person name="Gerhold R.W."/>
            <person name="Richards J.E."/>
            <person name="Wolf T.M."/>
        </authorList>
    </citation>
    <scope>NUCLEOTIDE SEQUENCE</scope>
    <source>
        <strain evidence="1">MNPRO001-30</strain>
        <tissue evidence="1">Meninges</tissue>
    </source>
</reference>
<name>A0AAD5M0Z7_PARTN</name>
<evidence type="ECO:0000313" key="2">
    <source>
        <dbReference type="Proteomes" id="UP001196413"/>
    </source>
</evidence>